<evidence type="ECO:0000313" key="2">
    <source>
        <dbReference type="EMBL" id="MCR2042580.1"/>
    </source>
</evidence>
<protein>
    <submittedName>
        <fullName evidence="2">Uncharacterized protein</fullName>
    </submittedName>
</protein>
<reference evidence="2" key="1">
    <citation type="submission" date="2022-07" db="EMBL/GenBank/DDBJ databases">
        <title>Enhanced cultured diversity of the mouse gut microbiota enables custom-made synthetic communities.</title>
        <authorList>
            <person name="Afrizal A."/>
        </authorList>
    </citation>
    <scope>NUCLEOTIDE SEQUENCE</scope>
    <source>
        <strain evidence="2">DSM 29482</strain>
    </source>
</reference>
<evidence type="ECO:0000256" key="1">
    <source>
        <dbReference type="SAM" id="Phobius"/>
    </source>
</evidence>
<proteinExistence type="predicted"/>
<feature type="transmembrane region" description="Helical" evidence="1">
    <location>
        <begin position="38"/>
        <end position="55"/>
    </location>
</feature>
<sequence>MKKRFRKFYCRLNKKKVLGILLFLVGLSIILKVLPVSIWFFIFGLIILIIGLFFIKTG</sequence>
<dbReference type="AlphaFoldDB" id="A0A9X2MGC7"/>
<organism evidence="2 3">
    <name type="scientific">Anaerosalibacter massiliensis</name>
    <dbReference type="NCBI Taxonomy" id="1347392"/>
    <lineage>
        <taxon>Bacteria</taxon>
        <taxon>Bacillati</taxon>
        <taxon>Bacillota</taxon>
        <taxon>Tissierellia</taxon>
        <taxon>Tissierellales</taxon>
        <taxon>Sporanaerobacteraceae</taxon>
        <taxon>Anaerosalibacter</taxon>
    </lineage>
</organism>
<keyword evidence="1" id="KW-1133">Transmembrane helix</keyword>
<keyword evidence="3" id="KW-1185">Reference proteome</keyword>
<comment type="caution">
    <text evidence="2">The sequence shown here is derived from an EMBL/GenBank/DDBJ whole genome shotgun (WGS) entry which is preliminary data.</text>
</comment>
<keyword evidence="1" id="KW-0472">Membrane</keyword>
<gene>
    <name evidence="2" type="ORF">NSA23_00485</name>
</gene>
<evidence type="ECO:0000313" key="3">
    <source>
        <dbReference type="Proteomes" id="UP001142078"/>
    </source>
</evidence>
<keyword evidence="1" id="KW-0812">Transmembrane</keyword>
<dbReference type="Proteomes" id="UP001142078">
    <property type="component" value="Unassembled WGS sequence"/>
</dbReference>
<dbReference type="RefSeq" id="WP_187116672.1">
    <property type="nucleotide sequence ID" value="NZ_CABKTM010000043.1"/>
</dbReference>
<dbReference type="EMBL" id="JANJZL010000001">
    <property type="protein sequence ID" value="MCR2042580.1"/>
    <property type="molecule type" value="Genomic_DNA"/>
</dbReference>
<name>A0A9X2MGC7_9FIRM</name>
<accession>A0A9X2MGC7</accession>